<name>A0A554X6F0_9BURK</name>
<keyword evidence="4" id="KW-0233">DNA recombination</keyword>
<evidence type="ECO:0000256" key="3">
    <source>
        <dbReference type="ARBA" id="ARBA00023125"/>
    </source>
</evidence>
<accession>A0A554X6F0</accession>
<evidence type="ECO:0000313" key="7">
    <source>
        <dbReference type="Proteomes" id="UP000318542"/>
    </source>
</evidence>
<protein>
    <submittedName>
        <fullName evidence="6">Transposase DDE domain protein</fullName>
    </submittedName>
</protein>
<dbReference type="EMBL" id="VJOL01000005">
    <property type="protein sequence ID" value="TSE31408.1"/>
    <property type="molecule type" value="Genomic_DNA"/>
</dbReference>
<dbReference type="Proteomes" id="UP000318542">
    <property type="component" value="Unassembled WGS sequence"/>
</dbReference>
<dbReference type="GO" id="GO:0004803">
    <property type="term" value="F:transposase activity"/>
    <property type="evidence" value="ECO:0007669"/>
    <property type="project" value="InterPro"/>
</dbReference>
<evidence type="ECO:0000256" key="4">
    <source>
        <dbReference type="ARBA" id="ARBA00023172"/>
    </source>
</evidence>
<dbReference type="AlphaFoldDB" id="A0A554X6F0"/>
<dbReference type="Pfam" id="PF01609">
    <property type="entry name" value="DDE_Tnp_1"/>
    <property type="match status" value="1"/>
</dbReference>
<dbReference type="GO" id="GO:0003677">
    <property type="term" value="F:DNA binding"/>
    <property type="evidence" value="ECO:0007669"/>
    <property type="project" value="UniProtKB-KW"/>
</dbReference>
<keyword evidence="3" id="KW-0238">DNA-binding</keyword>
<keyword evidence="2" id="KW-0815">Transposition</keyword>
<sequence length="239" mass="25988">MDFKGQARCNDTHVSTTDADARLYKKAPGDKSRLCHMGHILMENRNGLIVDVEITHASGTAEREAALVMLGRRSNTNKRITVAADKGYDTKDFIAGCRKIKVTPHVAAKDKHSAIDGRTKRHEGYKTSLKVRKRIEEAFGWIKTVGGLAKTKLIGHAKLAGQALLCFATYNLGSAWAPWAAGGMRIMRECWGTCAQNGQNGLQTGRNARRNRCAATSGRLVSSKAASLVRSKGIFSTAC</sequence>
<keyword evidence="7" id="KW-1185">Reference proteome</keyword>
<proteinExistence type="inferred from homology"/>
<evidence type="ECO:0000256" key="2">
    <source>
        <dbReference type="ARBA" id="ARBA00022578"/>
    </source>
</evidence>
<feature type="domain" description="Transposase IS4-like" evidence="5">
    <location>
        <begin position="12"/>
        <end position="172"/>
    </location>
</feature>
<comment type="caution">
    <text evidence="6">The sequence shown here is derived from an EMBL/GenBank/DDBJ whole genome shotgun (WGS) entry which is preliminary data.</text>
</comment>
<evidence type="ECO:0000313" key="6">
    <source>
        <dbReference type="EMBL" id="TSE31408.1"/>
    </source>
</evidence>
<dbReference type="GO" id="GO:0006313">
    <property type="term" value="P:DNA transposition"/>
    <property type="evidence" value="ECO:0007669"/>
    <property type="project" value="InterPro"/>
</dbReference>
<dbReference type="NCBIfam" id="NF033581">
    <property type="entry name" value="transpos_IS5_4"/>
    <property type="match status" value="1"/>
</dbReference>
<dbReference type="InterPro" id="IPR002559">
    <property type="entry name" value="Transposase_11"/>
</dbReference>
<organism evidence="6 7">
    <name type="scientific">Tepidimonas thermarum</name>
    <dbReference type="NCBI Taxonomy" id="335431"/>
    <lineage>
        <taxon>Bacteria</taxon>
        <taxon>Pseudomonadati</taxon>
        <taxon>Pseudomonadota</taxon>
        <taxon>Betaproteobacteria</taxon>
        <taxon>Burkholderiales</taxon>
        <taxon>Tepidimonas</taxon>
    </lineage>
</organism>
<gene>
    <name evidence="6" type="ORF">Tther_00467</name>
</gene>
<evidence type="ECO:0000256" key="1">
    <source>
        <dbReference type="ARBA" id="ARBA00010075"/>
    </source>
</evidence>
<comment type="similarity">
    <text evidence="1">Belongs to the transposase 11 family.</text>
</comment>
<evidence type="ECO:0000259" key="5">
    <source>
        <dbReference type="Pfam" id="PF01609"/>
    </source>
</evidence>
<reference evidence="6 7" key="1">
    <citation type="submission" date="2019-07" db="EMBL/GenBank/DDBJ databases">
        <title>Tepidimonas thermarum AA-1 draft genome.</title>
        <authorList>
            <person name="Da Costa M.S."/>
            <person name="Froufe H.J.C."/>
            <person name="Egas C."/>
            <person name="Albuquerque L."/>
        </authorList>
    </citation>
    <scope>NUCLEOTIDE SEQUENCE [LARGE SCALE GENOMIC DNA]</scope>
    <source>
        <strain evidence="6 7">AA-1</strain>
    </source>
</reference>
<dbReference type="PANTHER" id="PTHR35604">
    <property type="entry name" value="TRANSPOSASE INSH FOR INSERTION SEQUENCE ELEMENT IS5A-RELATED"/>
    <property type="match status" value="1"/>
</dbReference>
<dbReference type="InterPro" id="IPR047959">
    <property type="entry name" value="Transpos_IS5"/>
</dbReference>
<dbReference type="PANTHER" id="PTHR35604:SF2">
    <property type="entry name" value="TRANSPOSASE INSH FOR INSERTION SEQUENCE ELEMENT IS5A-RELATED"/>
    <property type="match status" value="1"/>
</dbReference>